<accession>A0A448XAH1</accession>
<protein>
    <submittedName>
        <fullName evidence="1">Uncharacterized protein</fullName>
    </submittedName>
</protein>
<dbReference type="EMBL" id="CAAALY010133480">
    <property type="protein sequence ID" value="VEL32366.1"/>
    <property type="molecule type" value="Genomic_DNA"/>
</dbReference>
<organism evidence="1 2">
    <name type="scientific">Protopolystoma xenopodis</name>
    <dbReference type="NCBI Taxonomy" id="117903"/>
    <lineage>
        <taxon>Eukaryota</taxon>
        <taxon>Metazoa</taxon>
        <taxon>Spiralia</taxon>
        <taxon>Lophotrochozoa</taxon>
        <taxon>Platyhelminthes</taxon>
        <taxon>Monogenea</taxon>
        <taxon>Polyopisthocotylea</taxon>
        <taxon>Polystomatidea</taxon>
        <taxon>Polystomatidae</taxon>
        <taxon>Protopolystoma</taxon>
    </lineage>
</organism>
<evidence type="ECO:0000313" key="2">
    <source>
        <dbReference type="Proteomes" id="UP000784294"/>
    </source>
</evidence>
<gene>
    <name evidence="1" type="ORF">PXEA_LOCUS25806</name>
</gene>
<name>A0A448XAH1_9PLAT</name>
<comment type="caution">
    <text evidence="1">The sequence shown here is derived from an EMBL/GenBank/DDBJ whole genome shotgun (WGS) entry which is preliminary data.</text>
</comment>
<dbReference type="AlphaFoldDB" id="A0A448XAH1"/>
<reference evidence="1" key="1">
    <citation type="submission" date="2018-11" db="EMBL/GenBank/DDBJ databases">
        <authorList>
            <consortium name="Pathogen Informatics"/>
        </authorList>
    </citation>
    <scope>NUCLEOTIDE SEQUENCE</scope>
</reference>
<keyword evidence="2" id="KW-1185">Reference proteome</keyword>
<proteinExistence type="predicted"/>
<dbReference type="Proteomes" id="UP000784294">
    <property type="component" value="Unassembled WGS sequence"/>
</dbReference>
<evidence type="ECO:0000313" key="1">
    <source>
        <dbReference type="EMBL" id="VEL32366.1"/>
    </source>
</evidence>
<sequence>MGRILGHTQRLTRVRPPNRLVSAEASRHAKTSLIGYTSQSIWAAFILSSRTDLFGPATPFFGRFDGPRMMDREHVLLGHPVKGGIFVRWIRARPRQERSTRPIKKLAPPRHHNGCVIASAMASKIPSTRTTHK</sequence>